<proteinExistence type="predicted"/>
<evidence type="ECO:0000259" key="2">
    <source>
        <dbReference type="Pfam" id="PF10615"/>
    </source>
</evidence>
<gene>
    <name evidence="3" type="ORF">SAMN02745157_2622</name>
</gene>
<evidence type="ECO:0000313" key="4">
    <source>
        <dbReference type="Proteomes" id="UP000184485"/>
    </source>
</evidence>
<organism evidence="3 4">
    <name type="scientific">Kaistia soli DSM 19436</name>
    <dbReference type="NCBI Taxonomy" id="1122133"/>
    <lineage>
        <taxon>Bacteria</taxon>
        <taxon>Pseudomonadati</taxon>
        <taxon>Pseudomonadota</taxon>
        <taxon>Alphaproteobacteria</taxon>
        <taxon>Hyphomicrobiales</taxon>
        <taxon>Kaistiaceae</taxon>
        <taxon>Kaistia</taxon>
    </lineage>
</organism>
<evidence type="ECO:0008006" key="5">
    <source>
        <dbReference type="Google" id="ProtNLM"/>
    </source>
</evidence>
<feature type="domain" description="DUF2470" evidence="2">
    <location>
        <begin position="186"/>
        <end position="247"/>
    </location>
</feature>
<reference evidence="3 4" key="1">
    <citation type="submission" date="2016-11" db="EMBL/GenBank/DDBJ databases">
        <authorList>
            <person name="Jaros S."/>
            <person name="Januszkiewicz K."/>
            <person name="Wedrychowicz H."/>
        </authorList>
    </citation>
    <scope>NUCLEOTIDE SEQUENCE [LARGE SCALE GENOMIC DNA]</scope>
    <source>
        <strain evidence="3 4">DSM 19436</strain>
    </source>
</reference>
<dbReference type="Gene3D" id="3.20.180.10">
    <property type="entry name" value="PNP-oxidase-like"/>
    <property type="match status" value="1"/>
</dbReference>
<evidence type="ECO:0000259" key="1">
    <source>
        <dbReference type="Pfam" id="PF01243"/>
    </source>
</evidence>
<dbReference type="InterPro" id="IPR011576">
    <property type="entry name" value="Pyridox_Oxase_N"/>
</dbReference>
<dbReference type="InterPro" id="IPR037119">
    <property type="entry name" value="Haem_oxidase_HugZ-like_sf"/>
</dbReference>
<dbReference type="SUPFAM" id="SSF50475">
    <property type="entry name" value="FMN-binding split barrel"/>
    <property type="match status" value="1"/>
</dbReference>
<dbReference type="PANTHER" id="PTHR13343:SF17">
    <property type="entry name" value="CELLULAR REPRESSOR OF E1A-STIMULATED GENES, ISOFORM A"/>
    <property type="match status" value="1"/>
</dbReference>
<dbReference type="PANTHER" id="PTHR13343">
    <property type="entry name" value="CREG1 PROTEIN"/>
    <property type="match status" value="1"/>
</dbReference>
<dbReference type="Proteomes" id="UP000184485">
    <property type="component" value="Unassembled WGS sequence"/>
</dbReference>
<dbReference type="AlphaFoldDB" id="A0A1M5DBA6"/>
<sequence>MTMLFRFAVQLLKGEPVLSAHPTAEPTFDPVAAARAVLHSARTASLATLTGEGHPFASLVTFATLPDLAPVLWLSDLAVHSRNLAREARASLLVVAPGGEGGDPLAGARVTLTGTVARTEDPAAARRFGWVHGSAGRPDFADFHAYRMEVASAHLVAGFGRIVTLTADDLLIDLADAEGLLSGEAMVVDHMNEDHGDAIGLYATVLLGLPPADWRLSGCDPDGVDLVADGIRARLPFPGRAATVAEAGGHLKNWAKLARERMSATKN</sequence>
<dbReference type="EMBL" id="FQUP01000002">
    <property type="protein sequence ID" value="SHF64134.1"/>
    <property type="molecule type" value="Genomic_DNA"/>
</dbReference>
<accession>A0A1M5DBA6</accession>
<feature type="domain" description="Pyridoxamine 5'-phosphate oxidase N-terminal" evidence="1">
    <location>
        <begin position="33"/>
        <end position="155"/>
    </location>
</feature>
<dbReference type="GO" id="GO:0005737">
    <property type="term" value="C:cytoplasm"/>
    <property type="evidence" value="ECO:0007669"/>
    <property type="project" value="UniProtKB-ARBA"/>
</dbReference>
<dbReference type="InterPro" id="IPR012349">
    <property type="entry name" value="Split_barrel_FMN-bd"/>
</dbReference>
<protein>
    <recommendedName>
        <fullName evidence="5">DUF2470 domain-containing protein</fullName>
    </recommendedName>
</protein>
<dbReference type="STRING" id="1122133.SAMN02745157_2622"/>
<dbReference type="Pfam" id="PF01243">
    <property type="entry name" value="PNPOx_N"/>
    <property type="match status" value="1"/>
</dbReference>
<name>A0A1M5DBA6_9HYPH</name>
<dbReference type="Pfam" id="PF10615">
    <property type="entry name" value="DUF2470"/>
    <property type="match status" value="1"/>
</dbReference>
<keyword evidence="4" id="KW-1185">Reference proteome</keyword>
<dbReference type="Gene3D" id="2.30.110.10">
    <property type="entry name" value="Electron Transport, Fmn-binding Protein, Chain A"/>
    <property type="match status" value="1"/>
</dbReference>
<dbReference type="InterPro" id="IPR019595">
    <property type="entry name" value="DUF2470"/>
</dbReference>
<evidence type="ECO:0000313" key="3">
    <source>
        <dbReference type="EMBL" id="SHF64134.1"/>
    </source>
</evidence>